<reference evidence="2 3" key="1">
    <citation type="submission" date="2020-12" db="EMBL/GenBank/DDBJ databases">
        <title>Concerted genomic and epigenomic changes stabilize Arabidopsis allopolyploids.</title>
        <authorList>
            <person name="Chen Z."/>
        </authorList>
    </citation>
    <scope>NUCLEOTIDE SEQUENCE [LARGE SCALE GENOMIC DNA]</scope>
    <source>
        <strain evidence="2">Allo738</strain>
        <tissue evidence="2">Leaf</tissue>
    </source>
</reference>
<feature type="domain" description="F-box" evidence="1">
    <location>
        <begin position="5"/>
        <end position="51"/>
    </location>
</feature>
<evidence type="ECO:0000313" key="3">
    <source>
        <dbReference type="Proteomes" id="UP000694240"/>
    </source>
</evidence>
<dbReference type="PROSITE" id="PS50181">
    <property type="entry name" value="FBOX"/>
    <property type="match status" value="1"/>
</dbReference>
<name>A0A8T1ZJR1_9BRAS</name>
<protein>
    <submittedName>
        <fullName evidence="2">F-box domain</fullName>
    </submittedName>
</protein>
<organism evidence="2 3">
    <name type="scientific">Arabidopsis thaliana x Arabidopsis arenosa</name>
    <dbReference type="NCBI Taxonomy" id="1240361"/>
    <lineage>
        <taxon>Eukaryota</taxon>
        <taxon>Viridiplantae</taxon>
        <taxon>Streptophyta</taxon>
        <taxon>Embryophyta</taxon>
        <taxon>Tracheophyta</taxon>
        <taxon>Spermatophyta</taxon>
        <taxon>Magnoliopsida</taxon>
        <taxon>eudicotyledons</taxon>
        <taxon>Gunneridae</taxon>
        <taxon>Pentapetalae</taxon>
        <taxon>rosids</taxon>
        <taxon>malvids</taxon>
        <taxon>Brassicales</taxon>
        <taxon>Brassicaceae</taxon>
        <taxon>Camelineae</taxon>
        <taxon>Arabidopsis</taxon>
    </lineage>
</organism>
<dbReference type="PANTHER" id="PTHR31672:SF13">
    <property type="entry name" value="F-BOX PROTEIN CPR30-LIKE"/>
    <property type="match status" value="1"/>
</dbReference>
<keyword evidence="3" id="KW-1185">Reference proteome</keyword>
<dbReference type="PANTHER" id="PTHR31672">
    <property type="entry name" value="BNACNNG10540D PROTEIN"/>
    <property type="match status" value="1"/>
</dbReference>
<dbReference type="SMART" id="SM00256">
    <property type="entry name" value="FBOX"/>
    <property type="match status" value="1"/>
</dbReference>
<evidence type="ECO:0000259" key="1">
    <source>
        <dbReference type="PROSITE" id="PS50181"/>
    </source>
</evidence>
<sequence>MEGGKRRRGNIPQEIVDEILTKLPVKSLVRFKAVSREWRGTIESNFFIEKHNQYQKSLQLRQVRIILLSEEKRYNGLALENMLISSSGIIPVSPYLPIRAFNRFDGYKISEPCDGLICLYTQTRIFSLFNPATTSRRRLPKPTSIVCDGGHRVFTLLGIGRENSVSPRYKLLWFFEFDNRRMNKSTRCMVFALDTNTWRYVDPPKCRVHYDHPQIHLDGVMYCFTHNMEQQSYFEKDLKLLAFDLHTETFQSISITPDIGCRFCRELSMCVLDHRICIFKRLVDDNDRFFKIWGLDVHKRTWEMMYSIDLSCFPPEFKEWRIIPMATINNYVILSNFKHATPELDGDEPTNLDEEYIDDRGGLRI</sequence>
<proteinExistence type="predicted"/>
<dbReference type="Pfam" id="PF07734">
    <property type="entry name" value="FBA_1"/>
    <property type="match status" value="1"/>
</dbReference>
<dbReference type="CDD" id="cd22157">
    <property type="entry name" value="F-box_AtFBW1-like"/>
    <property type="match status" value="1"/>
</dbReference>
<dbReference type="EMBL" id="JAEFBK010000010">
    <property type="protein sequence ID" value="KAG7559612.1"/>
    <property type="molecule type" value="Genomic_DNA"/>
</dbReference>
<dbReference type="InterPro" id="IPR017451">
    <property type="entry name" value="F-box-assoc_interact_dom"/>
</dbReference>
<dbReference type="InterPro" id="IPR050796">
    <property type="entry name" value="SCF_F-box_component"/>
</dbReference>
<dbReference type="Proteomes" id="UP000694240">
    <property type="component" value="Chromosome 10"/>
</dbReference>
<accession>A0A8T1ZJR1</accession>
<evidence type="ECO:0000313" key="2">
    <source>
        <dbReference type="EMBL" id="KAG7559612.1"/>
    </source>
</evidence>
<dbReference type="InterPro" id="IPR001810">
    <property type="entry name" value="F-box_dom"/>
</dbReference>
<dbReference type="AlphaFoldDB" id="A0A8T1ZJR1"/>
<dbReference type="NCBIfam" id="TIGR01640">
    <property type="entry name" value="F_box_assoc_1"/>
    <property type="match status" value="1"/>
</dbReference>
<dbReference type="InterPro" id="IPR006527">
    <property type="entry name" value="F-box-assoc_dom_typ1"/>
</dbReference>
<dbReference type="Pfam" id="PF00646">
    <property type="entry name" value="F-box"/>
    <property type="match status" value="1"/>
</dbReference>
<comment type="caution">
    <text evidence="2">The sequence shown here is derived from an EMBL/GenBank/DDBJ whole genome shotgun (WGS) entry which is preliminary data.</text>
</comment>
<gene>
    <name evidence="2" type="ORF">ISN45_Aa05g012080</name>
</gene>